<reference evidence="1 2" key="1">
    <citation type="journal article" date="2014" name="Antonie Van Leeuwenhoek">
        <title>Roseivivax atlanticus sp. nov., isolated from surface seawater of the Atlantic Ocean.</title>
        <authorList>
            <person name="Li G."/>
            <person name="Lai Q."/>
            <person name="Liu X."/>
            <person name="Sun F."/>
            <person name="Shao Z."/>
        </authorList>
    </citation>
    <scope>NUCLEOTIDE SEQUENCE [LARGE SCALE GENOMIC DNA]</scope>
    <source>
        <strain evidence="1 2">22II-s10s</strain>
    </source>
</reference>
<evidence type="ECO:0008006" key="3">
    <source>
        <dbReference type="Google" id="ProtNLM"/>
    </source>
</evidence>
<dbReference type="STRING" id="1379903.ATO8_08646"/>
<comment type="caution">
    <text evidence="1">The sequence shown here is derived from an EMBL/GenBank/DDBJ whole genome shotgun (WGS) entry which is preliminary data.</text>
</comment>
<dbReference type="EMBL" id="AQQW01000004">
    <property type="protein sequence ID" value="ETW13267.1"/>
    <property type="molecule type" value="Genomic_DNA"/>
</dbReference>
<name>W4HKJ9_9RHOB</name>
<organism evidence="1 2">
    <name type="scientific">Roseivivax marinus</name>
    <dbReference type="NCBI Taxonomy" id="1379903"/>
    <lineage>
        <taxon>Bacteria</taxon>
        <taxon>Pseudomonadati</taxon>
        <taxon>Pseudomonadota</taxon>
        <taxon>Alphaproteobacteria</taxon>
        <taxon>Rhodobacterales</taxon>
        <taxon>Roseobacteraceae</taxon>
        <taxon>Roseivivax</taxon>
    </lineage>
</organism>
<dbReference type="Proteomes" id="UP000019063">
    <property type="component" value="Unassembled WGS sequence"/>
</dbReference>
<gene>
    <name evidence="1" type="ORF">ATO8_08646</name>
</gene>
<dbReference type="eggNOG" id="ENOG50302EF">
    <property type="taxonomic scope" value="Bacteria"/>
</dbReference>
<evidence type="ECO:0000313" key="2">
    <source>
        <dbReference type="Proteomes" id="UP000019063"/>
    </source>
</evidence>
<keyword evidence="2" id="KW-1185">Reference proteome</keyword>
<evidence type="ECO:0000313" key="1">
    <source>
        <dbReference type="EMBL" id="ETW13267.1"/>
    </source>
</evidence>
<proteinExistence type="predicted"/>
<sequence>MTARLALPEKLDTGAAPGLQDLLLANATEDLVLDGQGVKCLGALCAQIILACCLDRRRIGSAFSLEASEAMRADIHLLGLAPMLISEGDDT</sequence>
<protein>
    <recommendedName>
        <fullName evidence="3">STAS domain-containing protein</fullName>
    </recommendedName>
</protein>
<dbReference type="AlphaFoldDB" id="W4HKJ9"/>
<dbReference type="RefSeq" id="WP_043843723.1">
    <property type="nucleotide sequence ID" value="NZ_AQQW01000004.1"/>
</dbReference>
<accession>W4HKJ9</accession>